<keyword evidence="1" id="KW-0732">Signal</keyword>
<feature type="signal peptide" evidence="1">
    <location>
        <begin position="1"/>
        <end position="37"/>
    </location>
</feature>
<evidence type="ECO:0000313" key="3">
    <source>
        <dbReference type="EMBL" id="SFJ06819.1"/>
    </source>
</evidence>
<protein>
    <recommendedName>
        <fullName evidence="2">GH16 domain-containing protein</fullName>
    </recommendedName>
</protein>
<dbReference type="OrthoDB" id="273319at2"/>
<reference evidence="3 4" key="1">
    <citation type="submission" date="2016-10" db="EMBL/GenBank/DDBJ databases">
        <authorList>
            <person name="de Groot N.N."/>
        </authorList>
    </citation>
    <scope>NUCLEOTIDE SEQUENCE [LARGE SCALE GENOMIC DNA]</scope>
    <source>
        <strain evidence="3 4">CGMCC 1.11156</strain>
    </source>
</reference>
<dbReference type="GO" id="GO:0004553">
    <property type="term" value="F:hydrolase activity, hydrolyzing O-glycosyl compounds"/>
    <property type="evidence" value="ECO:0007669"/>
    <property type="project" value="InterPro"/>
</dbReference>
<proteinExistence type="predicted"/>
<dbReference type="Proteomes" id="UP000198649">
    <property type="component" value="Unassembled WGS sequence"/>
</dbReference>
<dbReference type="GO" id="GO:0005975">
    <property type="term" value="P:carbohydrate metabolic process"/>
    <property type="evidence" value="ECO:0007669"/>
    <property type="project" value="InterPro"/>
</dbReference>
<name>A0A1I3NC42_9ACTN</name>
<feature type="domain" description="GH16" evidence="2">
    <location>
        <begin position="268"/>
        <end position="511"/>
    </location>
</feature>
<evidence type="ECO:0000259" key="2">
    <source>
        <dbReference type="PROSITE" id="PS51762"/>
    </source>
</evidence>
<dbReference type="EMBL" id="FOQG01000017">
    <property type="protein sequence ID" value="SFJ06819.1"/>
    <property type="molecule type" value="Genomic_DNA"/>
</dbReference>
<evidence type="ECO:0000313" key="4">
    <source>
        <dbReference type="Proteomes" id="UP000198649"/>
    </source>
</evidence>
<accession>A0A1I3NC42</accession>
<dbReference type="InterPro" id="IPR000757">
    <property type="entry name" value="Beta-glucanase-like"/>
</dbReference>
<dbReference type="Gene3D" id="2.60.120.200">
    <property type="match status" value="1"/>
</dbReference>
<dbReference type="STRING" id="1005945.SAMN05216561_11784"/>
<dbReference type="SUPFAM" id="SSF49899">
    <property type="entry name" value="Concanavalin A-like lectins/glucanases"/>
    <property type="match status" value="1"/>
</dbReference>
<keyword evidence="4" id="KW-1185">Reference proteome</keyword>
<feature type="chain" id="PRO_5011756342" description="GH16 domain-containing protein" evidence="1">
    <location>
        <begin position="38"/>
        <end position="529"/>
    </location>
</feature>
<dbReference type="PROSITE" id="PS51762">
    <property type="entry name" value="GH16_2"/>
    <property type="match status" value="1"/>
</dbReference>
<dbReference type="RefSeq" id="WP_143099825.1">
    <property type="nucleotide sequence ID" value="NZ_BKAF01000029.1"/>
</dbReference>
<organism evidence="3 4">
    <name type="scientific">Nocardioides psychrotolerans</name>
    <dbReference type="NCBI Taxonomy" id="1005945"/>
    <lineage>
        <taxon>Bacteria</taxon>
        <taxon>Bacillati</taxon>
        <taxon>Actinomycetota</taxon>
        <taxon>Actinomycetes</taxon>
        <taxon>Propionibacteriales</taxon>
        <taxon>Nocardioidaceae</taxon>
        <taxon>Nocardioides</taxon>
    </lineage>
</organism>
<dbReference type="InterPro" id="IPR013320">
    <property type="entry name" value="ConA-like_dom_sf"/>
</dbReference>
<sequence>MRSSRRGTSSGAVVRRVVAALALIASALVAASLPTQAAPDYRAGGVGTLIVTPAAHVAGQALTFAGKLSKPGRRAIHLQFHMNRPGDRWTDVKGSDHVTTASGAFAFRFPAPSMFDISYRVVGGALVTASRRFYARPQAVTLSINGQDPRSAAVGVASLLPYTVVVDSAADIYTHRELEPPVLSGRTITLQDRTSNHQWRTIGSARADVAGLAAFTLTAPLLGQRVLRARVEDVTTGGNQIGWTASWPTYVGFSLLPDILGAVTPWRAAAGGEPPPTDSTGATDASEQFGWYKPTYDFAWEYGQSLTSPPTRGEKLKGRWLDYSSGSGRVVTFNGALAFQSKLIHQGPGDRGTTSASMTGNAQRYGRWEFRVWQNVYEQDGRDFRMRVELVPEGTAPGACAPESIRVADMELGARSHSVGVRSAQARSEWRFTKTASPAWSGLHNFAVEVAPDHVTWFFDGKAIATTRKRTAISGKVLVPRVSMVGLDNATEHNGAQFSVDWVRAWTLETGRQARTGKALTTASYSPTC</sequence>
<evidence type="ECO:0000256" key="1">
    <source>
        <dbReference type="SAM" id="SignalP"/>
    </source>
</evidence>
<gene>
    <name evidence="3" type="ORF">SAMN05216561_11784</name>
</gene>
<dbReference type="AlphaFoldDB" id="A0A1I3NC42"/>